<keyword evidence="2" id="KW-0472">Membrane</keyword>
<feature type="transmembrane region" description="Helical" evidence="2">
    <location>
        <begin position="491"/>
        <end position="513"/>
    </location>
</feature>
<evidence type="ECO:0000256" key="3">
    <source>
        <dbReference type="SAM" id="SignalP"/>
    </source>
</evidence>
<keyword evidence="3" id="KW-0732">Signal</keyword>
<comment type="caution">
    <text evidence="4">The sequence shown here is derived from an EMBL/GenBank/DDBJ whole genome shotgun (WGS) entry which is preliminary data.</text>
</comment>
<dbReference type="Proteomes" id="UP000639338">
    <property type="component" value="Unassembled WGS sequence"/>
</dbReference>
<feature type="compositionally biased region" description="Low complexity" evidence="1">
    <location>
        <begin position="299"/>
        <end position="316"/>
    </location>
</feature>
<keyword evidence="5" id="KW-1185">Reference proteome</keyword>
<evidence type="ECO:0000313" key="4">
    <source>
        <dbReference type="EMBL" id="KAF7992432.1"/>
    </source>
</evidence>
<keyword evidence="2" id="KW-1133">Transmembrane helix</keyword>
<protein>
    <submittedName>
        <fullName evidence="4">Uncharacterized protein</fullName>
    </submittedName>
</protein>
<gene>
    <name evidence="4" type="ORF">HCN44_001757</name>
</gene>
<feature type="signal peptide" evidence="3">
    <location>
        <begin position="1"/>
        <end position="22"/>
    </location>
</feature>
<sequence length="534" mass="61290">MTLIIIPVILLVINLSISGIKADTRFFTTNNHQYENNINQKSRAIYRLDSNNDDKIIRDTLKSNADKRNSFIESSTYDTDVLNKFLDEYANKIKPTTDNNRDTIKSSIVSSLEIKNKDENNDKSMKPTTESILSESGSVIEGQQDLNDTAKRNKFYNGPSDDRNGWVTLEAVPWSKSKISKWQANPSSHRPWPETTKWDKPNGAKPWQSDYPPRPQYQNNKPWYDKPAKPQWQDYDQDRPKPPTRPSSSYFNDRYDVNPSQAQKWPPERPNSAWENFSESHRPTSDIITDNRPSNFPSNNETTNDWPSNNNNNYHNNRYENIKDKPSYSKPHNRPFYSNYEYENHHPPSHPSSGDGEWVLLSTNRGYAKSRQRSMNFDNDNDKFKTMNTSSIFKLGKKNNDDDGDAPDTAIPSMTSKRQVRLTVLPSINGTNTTTSHGGLLEVEETFKTVDQSQREFEEAQKLIKTPMIIRKKPLKNSLVINNNNKPSNSAVLAAVGAGMLPATMAMVLPLMLGRKKRSIKINLNENNYQNVRY</sequence>
<dbReference type="OrthoDB" id="8185211at2759"/>
<feature type="region of interest" description="Disordered" evidence="1">
    <location>
        <begin position="115"/>
        <end position="144"/>
    </location>
</feature>
<proteinExistence type="predicted"/>
<accession>A0A835CQN2</accession>
<dbReference type="AlphaFoldDB" id="A0A835CQN2"/>
<keyword evidence="2" id="KW-0812">Transmembrane</keyword>
<feature type="region of interest" description="Disordered" evidence="1">
    <location>
        <begin position="180"/>
        <end position="316"/>
    </location>
</feature>
<name>A0A835CQN2_APHGI</name>
<evidence type="ECO:0000256" key="1">
    <source>
        <dbReference type="SAM" id="MobiDB-lite"/>
    </source>
</evidence>
<feature type="compositionally biased region" description="Polar residues" evidence="1">
    <location>
        <begin position="286"/>
        <end position="298"/>
    </location>
</feature>
<dbReference type="EMBL" id="JACMRX010000003">
    <property type="protein sequence ID" value="KAF7992432.1"/>
    <property type="molecule type" value="Genomic_DNA"/>
</dbReference>
<evidence type="ECO:0000256" key="2">
    <source>
        <dbReference type="SAM" id="Phobius"/>
    </source>
</evidence>
<organism evidence="4 5">
    <name type="scientific">Aphidius gifuensis</name>
    <name type="common">Parasitoid wasp</name>
    <dbReference type="NCBI Taxonomy" id="684658"/>
    <lineage>
        <taxon>Eukaryota</taxon>
        <taxon>Metazoa</taxon>
        <taxon>Ecdysozoa</taxon>
        <taxon>Arthropoda</taxon>
        <taxon>Hexapoda</taxon>
        <taxon>Insecta</taxon>
        <taxon>Pterygota</taxon>
        <taxon>Neoptera</taxon>
        <taxon>Endopterygota</taxon>
        <taxon>Hymenoptera</taxon>
        <taxon>Apocrita</taxon>
        <taxon>Ichneumonoidea</taxon>
        <taxon>Braconidae</taxon>
        <taxon>Aphidiinae</taxon>
        <taxon>Aphidius</taxon>
    </lineage>
</organism>
<reference evidence="4 5" key="1">
    <citation type="submission" date="2020-08" db="EMBL/GenBank/DDBJ databases">
        <title>Aphidius gifuensis genome sequencing and assembly.</title>
        <authorList>
            <person name="Du Z."/>
        </authorList>
    </citation>
    <scope>NUCLEOTIDE SEQUENCE [LARGE SCALE GENOMIC DNA]</scope>
    <source>
        <strain evidence="4">YNYX2018</strain>
        <tissue evidence="4">Adults</tissue>
    </source>
</reference>
<feature type="chain" id="PRO_5032360559" evidence="3">
    <location>
        <begin position="23"/>
        <end position="534"/>
    </location>
</feature>
<feature type="compositionally biased region" description="Polar residues" evidence="1">
    <location>
        <begin position="126"/>
        <end position="137"/>
    </location>
</feature>
<feature type="compositionally biased region" description="Basic and acidic residues" evidence="1">
    <location>
        <begin position="115"/>
        <end position="125"/>
    </location>
</feature>
<evidence type="ECO:0000313" key="5">
    <source>
        <dbReference type="Proteomes" id="UP000639338"/>
    </source>
</evidence>